<accession>A0A937EJU8</accession>
<reference evidence="4" key="1">
    <citation type="submission" date="2021-01" db="EMBL/GenBank/DDBJ databases">
        <title>WGS of actinomycetes isolated from Thailand.</title>
        <authorList>
            <person name="Thawai C."/>
        </authorList>
    </citation>
    <scope>NUCLEOTIDE SEQUENCE</scope>
    <source>
        <strain evidence="4">RCU-197</strain>
    </source>
</reference>
<name>A0A937EJU8_9ACTN</name>
<organism evidence="4 5">
    <name type="scientific">Streptomyces actinomycinicus</name>
    <dbReference type="NCBI Taxonomy" id="1695166"/>
    <lineage>
        <taxon>Bacteria</taxon>
        <taxon>Bacillati</taxon>
        <taxon>Actinomycetota</taxon>
        <taxon>Actinomycetes</taxon>
        <taxon>Kitasatosporales</taxon>
        <taxon>Streptomycetaceae</taxon>
        <taxon>Streptomyces</taxon>
    </lineage>
</organism>
<dbReference type="EMBL" id="JAERRK010000007">
    <property type="protein sequence ID" value="MBL1083595.1"/>
    <property type="molecule type" value="Genomic_DNA"/>
</dbReference>
<feature type="signal peptide" evidence="2">
    <location>
        <begin position="1"/>
        <end position="24"/>
    </location>
</feature>
<evidence type="ECO:0000313" key="4">
    <source>
        <dbReference type="EMBL" id="MBL1083595.1"/>
    </source>
</evidence>
<evidence type="ECO:0000256" key="2">
    <source>
        <dbReference type="SAM" id="SignalP"/>
    </source>
</evidence>
<protein>
    <submittedName>
        <fullName evidence="4">FAD-dependent oxidoreductase</fullName>
    </submittedName>
</protein>
<dbReference type="AlphaFoldDB" id="A0A937EJU8"/>
<dbReference type="Pfam" id="PF01266">
    <property type="entry name" value="DAO"/>
    <property type="match status" value="1"/>
</dbReference>
<dbReference type="InterPro" id="IPR036188">
    <property type="entry name" value="FAD/NAD-bd_sf"/>
</dbReference>
<keyword evidence="5" id="KW-1185">Reference proteome</keyword>
<dbReference type="InterPro" id="IPR006076">
    <property type="entry name" value="FAD-dep_OxRdtase"/>
</dbReference>
<gene>
    <name evidence="4" type="ORF">JK359_16720</name>
</gene>
<feature type="chain" id="PRO_5038941480" evidence="2">
    <location>
        <begin position="25"/>
        <end position="60"/>
    </location>
</feature>
<evidence type="ECO:0000313" key="5">
    <source>
        <dbReference type="Proteomes" id="UP000661858"/>
    </source>
</evidence>
<dbReference type="Proteomes" id="UP000661858">
    <property type="component" value="Unassembled WGS sequence"/>
</dbReference>
<proteinExistence type="predicted"/>
<feature type="region of interest" description="Disordered" evidence="1">
    <location>
        <begin position="36"/>
        <end position="60"/>
    </location>
</feature>
<dbReference type="RefSeq" id="WP_201836303.1">
    <property type="nucleotide sequence ID" value="NZ_JAERRK010000007.1"/>
</dbReference>
<dbReference type="SUPFAM" id="SSF51971">
    <property type="entry name" value="Nucleotide-binding domain"/>
    <property type="match status" value="1"/>
</dbReference>
<evidence type="ECO:0000256" key="1">
    <source>
        <dbReference type="SAM" id="MobiDB-lite"/>
    </source>
</evidence>
<evidence type="ECO:0000259" key="3">
    <source>
        <dbReference type="Pfam" id="PF01266"/>
    </source>
</evidence>
<sequence length="60" mass="6279">MPRRVIVIGAGITGLLCAAALSNAVGEVTVIERDLLPDGPEPRKGVPQSRHAHNDLRLAG</sequence>
<feature type="domain" description="FAD dependent oxidoreductase" evidence="3">
    <location>
        <begin position="4"/>
        <end position="35"/>
    </location>
</feature>
<comment type="caution">
    <text evidence="4">The sequence shown here is derived from an EMBL/GenBank/DDBJ whole genome shotgun (WGS) entry which is preliminary data.</text>
</comment>
<dbReference type="Gene3D" id="3.50.50.60">
    <property type="entry name" value="FAD/NAD(P)-binding domain"/>
    <property type="match status" value="1"/>
</dbReference>
<keyword evidence="2" id="KW-0732">Signal</keyword>